<proteinExistence type="predicted"/>
<evidence type="ECO:0000313" key="1">
    <source>
        <dbReference type="EMBL" id="TNN60971.1"/>
    </source>
</evidence>
<keyword evidence="1" id="KW-0808">Transferase</keyword>
<evidence type="ECO:0000313" key="2">
    <source>
        <dbReference type="Proteomes" id="UP000314294"/>
    </source>
</evidence>
<comment type="caution">
    <text evidence="1">The sequence shown here is derived from an EMBL/GenBank/DDBJ whole genome shotgun (WGS) entry which is preliminary data.</text>
</comment>
<dbReference type="Proteomes" id="UP000314294">
    <property type="component" value="Unassembled WGS sequence"/>
</dbReference>
<accession>A0A4Z2H5P8</accession>
<sequence>MALVMEPISKWTPKQVLDWMKGWVTFVLLVGRTRMMVVVVVGEQRRATLCACVCPPLITNPRADVRATPFGTDQFKAD</sequence>
<gene>
    <name evidence="1" type="primary">Cnksr2_2</name>
    <name evidence="1" type="ORF">EYF80_028749</name>
</gene>
<dbReference type="GO" id="GO:0016301">
    <property type="term" value="F:kinase activity"/>
    <property type="evidence" value="ECO:0007669"/>
    <property type="project" value="UniProtKB-KW"/>
</dbReference>
<reference evidence="1 2" key="1">
    <citation type="submission" date="2019-03" db="EMBL/GenBank/DDBJ databases">
        <title>First draft genome of Liparis tanakae, snailfish: a comprehensive survey of snailfish specific genes.</title>
        <authorList>
            <person name="Kim W."/>
            <person name="Song I."/>
            <person name="Jeong J.-H."/>
            <person name="Kim D."/>
            <person name="Kim S."/>
            <person name="Ryu S."/>
            <person name="Song J.Y."/>
            <person name="Lee S.K."/>
        </authorList>
    </citation>
    <scope>NUCLEOTIDE SEQUENCE [LARGE SCALE GENOMIC DNA]</scope>
    <source>
        <tissue evidence="1">Muscle</tissue>
    </source>
</reference>
<dbReference type="AlphaFoldDB" id="A0A4Z2H5P8"/>
<dbReference type="EMBL" id="SRLO01000323">
    <property type="protein sequence ID" value="TNN60971.1"/>
    <property type="molecule type" value="Genomic_DNA"/>
</dbReference>
<dbReference type="OrthoDB" id="8961017at2759"/>
<keyword evidence="1" id="KW-0418">Kinase</keyword>
<keyword evidence="2" id="KW-1185">Reference proteome</keyword>
<protein>
    <submittedName>
        <fullName evidence="1">Connector enhancer of kinase suppressor of ras 2</fullName>
    </submittedName>
</protein>
<name>A0A4Z2H5P8_9TELE</name>
<organism evidence="1 2">
    <name type="scientific">Liparis tanakae</name>
    <name type="common">Tanaka's snailfish</name>
    <dbReference type="NCBI Taxonomy" id="230148"/>
    <lineage>
        <taxon>Eukaryota</taxon>
        <taxon>Metazoa</taxon>
        <taxon>Chordata</taxon>
        <taxon>Craniata</taxon>
        <taxon>Vertebrata</taxon>
        <taxon>Euteleostomi</taxon>
        <taxon>Actinopterygii</taxon>
        <taxon>Neopterygii</taxon>
        <taxon>Teleostei</taxon>
        <taxon>Neoteleostei</taxon>
        <taxon>Acanthomorphata</taxon>
        <taxon>Eupercaria</taxon>
        <taxon>Perciformes</taxon>
        <taxon>Cottioidei</taxon>
        <taxon>Cottales</taxon>
        <taxon>Liparidae</taxon>
        <taxon>Liparis</taxon>
    </lineage>
</organism>